<evidence type="ECO:0000256" key="6">
    <source>
        <dbReference type="PROSITE-ProRule" id="PRU00284"/>
    </source>
</evidence>
<dbReference type="AlphaFoldDB" id="A0A0C2RA57"/>
<dbReference type="Gene3D" id="1.10.287.950">
    <property type="entry name" value="Methyl-accepting chemotaxis protein"/>
    <property type="match status" value="1"/>
</dbReference>
<gene>
    <name evidence="10" type="ORF">KP78_17780</name>
</gene>
<evidence type="ECO:0000256" key="4">
    <source>
        <dbReference type="ARBA" id="ARBA00023224"/>
    </source>
</evidence>
<dbReference type="SMART" id="SM00283">
    <property type="entry name" value="MA"/>
    <property type="match status" value="1"/>
</dbReference>
<feature type="domain" description="HAMP" evidence="9">
    <location>
        <begin position="191"/>
        <end position="248"/>
    </location>
</feature>
<dbReference type="PATRIC" id="fig|889306.3.peg.1791"/>
<dbReference type="Pfam" id="PF00015">
    <property type="entry name" value="MCPsignal"/>
    <property type="match status" value="1"/>
</dbReference>
<protein>
    <recommendedName>
        <fullName evidence="12">Methyl-accepting chemotaxis protein</fullName>
    </recommendedName>
</protein>
<evidence type="ECO:0000259" key="8">
    <source>
        <dbReference type="PROSITE" id="PS50111"/>
    </source>
</evidence>
<dbReference type="STRING" id="889306.KP78_17780"/>
<keyword evidence="7" id="KW-0812">Transmembrane</keyword>
<feature type="domain" description="Methyl-accepting transducer" evidence="8">
    <location>
        <begin position="267"/>
        <end position="503"/>
    </location>
</feature>
<dbReference type="GO" id="GO:0005886">
    <property type="term" value="C:plasma membrane"/>
    <property type="evidence" value="ECO:0007669"/>
    <property type="project" value="UniProtKB-SubCell"/>
</dbReference>
<comment type="caution">
    <text evidence="10">The sequence shown here is derived from an EMBL/GenBank/DDBJ whole genome shotgun (WGS) entry which is preliminary data.</text>
</comment>
<dbReference type="InterPro" id="IPR004089">
    <property type="entry name" value="MCPsignal_dom"/>
</dbReference>
<dbReference type="CDD" id="cd06225">
    <property type="entry name" value="HAMP"/>
    <property type="match status" value="1"/>
</dbReference>
<dbReference type="SUPFAM" id="SSF58104">
    <property type="entry name" value="Methyl-accepting chemotaxis protein (MCP) signaling domain"/>
    <property type="match status" value="1"/>
</dbReference>
<evidence type="ECO:0008006" key="12">
    <source>
        <dbReference type="Google" id="ProtNLM"/>
    </source>
</evidence>
<evidence type="ECO:0000256" key="7">
    <source>
        <dbReference type="SAM" id="Phobius"/>
    </source>
</evidence>
<sequence length="556" mass="60992">MKLQNHLFLLALIPLILSTAIVTFIIYQMVTMTSSSETDVDVMLEVESLNSDLVIIQQALANFSLNPNEGNRLSAQNLILETEKSLKQLTSILANEEQRTQLEGISVKFDAFSFDAGEALDTGNNTEANRQSIRVSGIVNDVHLLKIQTIDWYNASIAGTQERISFIVKFSLTAIVVIIIVTLCVSYFISRRITAPLNRMVKNARLVASGDLTVELMTTESKSKSKFEIDLLNKSFNDMILNLRQTVFSIEKISDRVTGFANDVSHKMENISESSSQVSASTEELAKGSQSISEDVQSTAELMAQMNQDFQKSVQISEEASIQGTQALESVQVGRSTLNQQQQYAHELASSSKAIKESIDQFAAYTGEIRGAAIFVKEIAEQTNLLSLNAAIEAARAGEAGKGFAVVANEVKKLAEDSANATEKITIMVQNIQQGINRIMAASNTGQSLSEKQVVSMTETEASFQTISVRVELIHNQLGTLADSMEQSAKRTEQVISAIENISAVSEETAAGTEEISASTDEQLKSLEDMRQNIQTLNSMTYEMQQQLELFTLSKS</sequence>
<keyword evidence="2" id="KW-1003">Cell membrane</keyword>
<dbReference type="Proteomes" id="UP000031938">
    <property type="component" value="Unassembled WGS sequence"/>
</dbReference>
<evidence type="ECO:0000256" key="3">
    <source>
        <dbReference type="ARBA" id="ARBA00023136"/>
    </source>
</evidence>
<reference evidence="10 11" key="1">
    <citation type="submission" date="2015-01" db="EMBL/GenBank/DDBJ databases">
        <title>Genome sequencing of Jeotgalibacillus soli.</title>
        <authorList>
            <person name="Goh K.M."/>
            <person name="Chan K.-G."/>
            <person name="Yaakop A.S."/>
            <person name="Ee R."/>
            <person name="Gan H.M."/>
            <person name="Chan C.S."/>
        </authorList>
    </citation>
    <scope>NUCLEOTIDE SEQUENCE [LARGE SCALE GENOMIC DNA]</scope>
    <source>
        <strain evidence="10 11">P9</strain>
    </source>
</reference>
<evidence type="ECO:0000313" key="10">
    <source>
        <dbReference type="EMBL" id="KIL47205.1"/>
    </source>
</evidence>
<organism evidence="10 11">
    <name type="scientific">Jeotgalibacillus soli</name>
    <dbReference type="NCBI Taxonomy" id="889306"/>
    <lineage>
        <taxon>Bacteria</taxon>
        <taxon>Bacillati</taxon>
        <taxon>Bacillota</taxon>
        <taxon>Bacilli</taxon>
        <taxon>Bacillales</taxon>
        <taxon>Caryophanaceae</taxon>
        <taxon>Jeotgalibacillus</taxon>
    </lineage>
</organism>
<dbReference type="Pfam" id="PF00672">
    <property type="entry name" value="HAMP"/>
    <property type="match status" value="1"/>
</dbReference>
<dbReference type="GO" id="GO:0007165">
    <property type="term" value="P:signal transduction"/>
    <property type="evidence" value="ECO:0007669"/>
    <property type="project" value="UniProtKB-KW"/>
</dbReference>
<evidence type="ECO:0000313" key="11">
    <source>
        <dbReference type="Proteomes" id="UP000031938"/>
    </source>
</evidence>
<comment type="similarity">
    <text evidence="5">Belongs to the methyl-accepting chemotaxis (MCP) protein family.</text>
</comment>
<evidence type="ECO:0000256" key="5">
    <source>
        <dbReference type="ARBA" id="ARBA00029447"/>
    </source>
</evidence>
<accession>A0A0C2RA57</accession>
<name>A0A0C2RA57_9BACL</name>
<dbReference type="PANTHER" id="PTHR32089">
    <property type="entry name" value="METHYL-ACCEPTING CHEMOTAXIS PROTEIN MCPB"/>
    <property type="match status" value="1"/>
</dbReference>
<evidence type="ECO:0000256" key="1">
    <source>
        <dbReference type="ARBA" id="ARBA00004236"/>
    </source>
</evidence>
<keyword evidence="7" id="KW-1133">Transmembrane helix</keyword>
<evidence type="ECO:0000259" key="9">
    <source>
        <dbReference type="PROSITE" id="PS50885"/>
    </source>
</evidence>
<keyword evidence="11" id="KW-1185">Reference proteome</keyword>
<keyword evidence="4 6" id="KW-0807">Transducer</keyword>
<evidence type="ECO:0000256" key="2">
    <source>
        <dbReference type="ARBA" id="ARBA00022475"/>
    </source>
</evidence>
<comment type="subcellular location">
    <subcellularLocation>
        <location evidence="1">Cell membrane</location>
    </subcellularLocation>
</comment>
<dbReference type="PROSITE" id="PS50885">
    <property type="entry name" value="HAMP"/>
    <property type="match status" value="1"/>
</dbReference>
<feature type="transmembrane region" description="Helical" evidence="7">
    <location>
        <begin position="6"/>
        <end position="27"/>
    </location>
</feature>
<dbReference type="EMBL" id="JXRP01000014">
    <property type="protein sequence ID" value="KIL47205.1"/>
    <property type="molecule type" value="Genomic_DNA"/>
</dbReference>
<dbReference type="PROSITE" id="PS50111">
    <property type="entry name" value="CHEMOTAXIS_TRANSDUC_2"/>
    <property type="match status" value="1"/>
</dbReference>
<keyword evidence="3 7" id="KW-0472">Membrane</keyword>
<proteinExistence type="inferred from homology"/>
<dbReference type="RefSeq" id="WP_041088013.1">
    <property type="nucleotide sequence ID" value="NZ_JXRP01000014.1"/>
</dbReference>
<dbReference type="PANTHER" id="PTHR32089:SF112">
    <property type="entry name" value="LYSOZYME-LIKE PROTEIN-RELATED"/>
    <property type="match status" value="1"/>
</dbReference>
<dbReference type="SMART" id="SM00304">
    <property type="entry name" value="HAMP"/>
    <property type="match status" value="1"/>
</dbReference>
<dbReference type="OrthoDB" id="2450685at2"/>
<dbReference type="InterPro" id="IPR003660">
    <property type="entry name" value="HAMP_dom"/>
</dbReference>
<feature type="transmembrane region" description="Helical" evidence="7">
    <location>
        <begin position="166"/>
        <end position="189"/>
    </location>
</feature>